<evidence type="ECO:0000256" key="1">
    <source>
        <dbReference type="ARBA" id="ARBA00006751"/>
    </source>
</evidence>
<keyword evidence="4" id="KW-0660">Purine salvage</keyword>
<dbReference type="EMBL" id="UINC01003533">
    <property type="protein sequence ID" value="SVA07169.1"/>
    <property type="molecule type" value="Genomic_DNA"/>
</dbReference>
<proteinExistence type="inferred from homology"/>
<evidence type="ECO:0000259" key="5">
    <source>
        <dbReference type="Pfam" id="PF01048"/>
    </source>
</evidence>
<dbReference type="GO" id="GO:0005829">
    <property type="term" value="C:cytosol"/>
    <property type="evidence" value="ECO:0007669"/>
    <property type="project" value="TreeGrafter"/>
</dbReference>
<evidence type="ECO:0000256" key="2">
    <source>
        <dbReference type="ARBA" id="ARBA00022676"/>
    </source>
</evidence>
<comment type="similarity">
    <text evidence="1">Belongs to the PNP/MTAP phosphorylase family.</text>
</comment>
<gene>
    <name evidence="6" type="ORF">METZ01_LOCUS60023</name>
</gene>
<dbReference type="InterPro" id="IPR000845">
    <property type="entry name" value="Nucleoside_phosphorylase_d"/>
</dbReference>
<dbReference type="PANTHER" id="PTHR42679">
    <property type="entry name" value="S-METHYL-5'-THIOADENOSINE PHOSPHORYLASE"/>
    <property type="match status" value="1"/>
</dbReference>
<dbReference type="PROSITE" id="PS01240">
    <property type="entry name" value="PNP_MTAP_2"/>
    <property type="match status" value="1"/>
</dbReference>
<dbReference type="Pfam" id="PF01048">
    <property type="entry name" value="PNP_UDP_1"/>
    <property type="match status" value="1"/>
</dbReference>
<dbReference type="InterPro" id="IPR018099">
    <property type="entry name" value="Purine_phosphorylase-2_CS"/>
</dbReference>
<accession>A0A381SUP6</accession>
<keyword evidence="2" id="KW-0328">Glycosyltransferase</keyword>
<name>A0A381SUP6_9ZZZZ</name>
<reference evidence="6" key="1">
    <citation type="submission" date="2018-05" db="EMBL/GenBank/DDBJ databases">
        <authorList>
            <person name="Lanie J.A."/>
            <person name="Ng W.-L."/>
            <person name="Kazmierczak K.M."/>
            <person name="Andrzejewski T.M."/>
            <person name="Davidsen T.M."/>
            <person name="Wayne K.J."/>
            <person name="Tettelin H."/>
            <person name="Glass J.I."/>
            <person name="Rusch D."/>
            <person name="Podicherti R."/>
            <person name="Tsui H.-C.T."/>
            <person name="Winkler M.E."/>
        </authorList>
    </citation>
    <scope>NUCLEOTIDE SEQUENCE</scope>
</reference>
<dbReference type="GO" id="GO:0019509">
    <property type="term" value="P:L-methionine salvage from methylthioadenosine"/>
    <property type="evidence" value="ECO:0007669"/>
    <property type="project" value="TreeGrafter"/>
</dbReference>
<dbReference type="GO" id="GO:0017061">
    <property type="term" value="F:S-methyl-5-thioadenosine phosphorylase activity"/>
    <property type="evidence" value="ECO:0007669"/>
    <property type="project" value="InterPro"/>
</dbReference>
<evidence type="ECO:0000256" key="3">
    <source>
        <dbReference type="ARBA" id="ARBA00022679"/>
    </source>
</evidence>
<dbReference type="HAMAP" id="MF_01963">
    <property type="entry name" value="MTAP"/>
    <property type="match status" value="1"/>
</dbReference>
<keyword evidence="3" id="KW-0808">Transferase</keyword>
<protein>
    <recommendedName>
        <fullName evidence="5">Nucleoside phosphorylase domain-containing protein</fullName>
    </recommendedName>
</protein>
<dbReference type="AlphaFoldDB" id="A0A381SUP6"/>
<dbReference type="FunFam" id="3.40.50.1580:FF:000012">
    <property type="entry name" value="Probable 6-oxopurine nucleoside phosphorylase"/>
    <property type="match status" value="1"/>
</dbReference>
<organism evidence="6">
    <name type="scientific">marine metagenome</name>
    <dbReference type="NCBI Taxonomy" id="408172"/>
    <lineage>
        <taxon>unclassified sequences</taxon>
        <taxon>metagenomes</taxon>
        <taxon>ecological metagenomes</taxon>
    </lineage>
</organism>
<dbReference type="Gene3D" id="3.40.50.1580">
    <property type="entry name" value="Nucleoside phosphorylase domain"/>
    <property type="match status" value="1"/>
</dbReference>
<dbReference type="InterPro" id="IPR035994">
    <property type="entry name" value="Nucleoside_phosphorylase_sf"/>
</dbReference>
<evidence type="ECO:0000256" key="4">
    <source>
        <dbReference type="ARBA" id="ARBA00022726"/>
    </source>
</evidence>
<feature type="domain" description="Nucleoside phosphorylase" evidence="5">
    <location>
        <begin position="3"/>
        <end position="243"/>
    </location>
</feature>
<dbReference type="SUPFAM" id="SSF53167">
    <property type="entry name" value="Purine and uridine phosphorylases"/>
    <property type="match status" value="1"/>
</dbReference>
<dbReference type="InterPro" id="IPR010044">
    <property type="entry name" value="MTAP"/>
</dbReference>
<dbReference type="PANTHER" id="PTHR42679:SF2">
    <property type="entry name" value="S-METHYL-5'-THIOADENOSINE PHOSPHORYLASE"/>
    <property type="match status" value="1"/>
</dbReference>
<evidence type="ECO:0000313" key="6">
    <source>
        <dbReference type="EMBL" id="SVA07169.1"/>
    </source>
</evidence>
<dbReference type="CDD" id="cd09010">
    <property type="entry name" value="MTAP_SsMTAPII_like_MTIP"/>
    <property type="match status" value="1"/>
</dbReference>
<sequence>MNKIGVIGGSGLYDIDGFEANEWIKMTTPFGDPSDEFLTGKLDDRDLVFLPRHGRGHRILPSELNHLANIWAMKEMGVSWIISASAVGSLQPQYAPCEIVLIDQFIDNTKQSTTHTFFGEGIVGHVAFAEPVCEELRTILLAAANESGAKAHDRGTYVNMEGPAFSTRAESLRNQKLGFDVIGMTNLGEARCAREAEISYATLALVTDYDCWKIDEDPVSVDTVIACLKKNVSSAKTIIRNAVPRIPDAPAWPSHSALDNAIMTVKSAWPSDTVEKLRPIIGRFL</sequence>
<dbReference type="NCBIfam" id="TIGR01694">
    <property type="entry name" value="MTAP"/>
    <property type="match status" value="1"/>
</dbReference>
<dbReference type="GO" id="GO:0006166">
    <property type="term" value="P:purine ribonucleoside salvage"/>
    <property type="evidence" value="ECO:0007669"/>
    <property type="project" value="UniProtKB-KW"/>
</dbReference>